<protein>
    <submittedName>
        <fullName evidence="1">Uncharacterized protein</fullName>
    </submittedName>
</protein>
<keyword evidence="2" id="KW-1185">Reference proteome</keyword>
<comment type="caution">
    <text evidence="1">The sequence shown here is derived from an EMBL/GenBank/DDBJ whole genome shotgun (WGS) entry which is preliminary data.</text>
</comment>
<name>A0A8G2EWJ2_9PROT</name>
<proteinExistence type="predicted"/>
<organism evidence="1 2">
    <name type="scientific">Thalassobaculum litoreum DSM 18839</name>
    <dbReference type="NCBI Taxonomy" id="1123362"/>
    <lineage>
        <taxon>Bacteria</taxon>
        <taxon>Pseudomonadati</taxon>
        <taxon>Pseudomonadota</taxon>
        <taxon>Alphaproteobacteria</taxon>
        <taxon>Rhodospirillales</taxon>
        <taxon>Thalassobaculaceae</taxon>
        <taxon>Thalassobaculum</taxon>
    </lineage>
</organism>
<reference evidence="1 2" key="1">
    <citation type="submission" date="2016-10" db="EMBL/GenBank/DDBJ databases">
        <authorList>
            <person name="Varghese N."/>
            <person name="Submissions S."/>
        </authorList>
    </citation>
    <scope>NUCLEOTIDE SEQUENCE [LARGE SCALE GENOMIC DNA]</scope>
    <source>
        <strain evidence="1 2">DSM 18839</strain>
    </source>
</reference>
<dbReference type="EMBL" id="FNBW01000007">
    <property type="protein sequence ID" value="SDF84401.1"/>
    <property type="molecule type" value="Genomic_DNA"/>
</dbReference>
<dbReference type="RefSeq" id="WP_093150750.1">
    <property type="nucleotide sequence ID" value="NZ_FNBW01000007.1"/>
</dbReference>
<dbReference type="Proteomes" id="UP000198615">
    <property type="component" value="Unassembled WGS sequence"/>
</dbReference>
<accession>A0A8G2EWJ2</accession>
<gene>
    <name evidence="1" type="ORF">SAMN05660686_02509</name>
</gene>
<sequence length="128" mass="14536">MLPTMRDEFPIDDLPVGLQAALVNFDHYRQQFGYEAADAIAQDKWGCPAVKKVFSGLRKISLRGMTRIATKHSHVCPVYCRQHSDTLRSLSGLFYWTGPAEVRRRLLLLAWRKGRYPARQMNEGGGNG</sequence>
<evidence type="ECO:0000313" key="1">
    <source>
        <dbReference type="EMBL" id="SDF84401.1"/>
    </source>
</evidence>
<evidence type="ECO:0000313" key="2">
    <source>
        <dbReference type="Proteomes" id="UP000198615"/>
    </source>
</evidence>
<dbReference type="AlphaFoldDB" id="A0A8G2EWJ2"/>